<accession>A0A4W4HCG6</accession>
<dbReference type="GeneTree" id="ENSGT00390000005130"/>
<reference evidence="3" key="1">
    <citation type="journal article" date="2014" name="Science">
        <title>Nonhuman genetics. Genomic basis for the convergent evolution of electric organs.</title>
        <authorList>
            <person name="Gallant J.R."/>
            <person name="Traeger L.L."/>
            <person name="Volkening J.D."/>
            <person name="Moffett H."/>
            <person name="Chen P.H."/>
            <person name="Novina C.D."/>
            <person name="Phillips G.N.Jr."/>
            <person name="Anand R."/>
            <person name="Wells G.B."/>
            <person name="Pinch M."/>
            <person name="Guth R."/>
            <person name="Unguez G.A."/>
            <person name="Albert J.S."/>
            <person name="Zakon H.H."/>
            <person name="Samanta M.P."/>
            <person name="Sussman M.R."/>
        </authorList>
    </citation>
    <scope>NUCLEOTIDE SEQUENCE [LARGE SCALE GENOMIC DNA]</scope>
</reference>
<dbReference type="Ensembl" id="ENSEEET00000048210.2">
    <property type="protein sequence ID" value="ENSEEEP00000047685.2"/>
    <property type="gene ID" value="ENSEEEG00000022444.2"/>
</dbReference>
<gene>
    <name evidence="2" type="primary">LOC113582606</name>
</gene>
<keyword evidence="3" id="KW-1185">Reference proteome</keyword>
<keyword evidence="1" id="KW-0175">Coiled coil</keyword>
<dbReference type="AlphaFoldDB" id="A0A4W4HCG6"/>
<evidence type="ECO:0000313" key="3">
    <source>
        <dbReference type="Proteomes" id="UP000314983"/>
    </source>
</evidence>
<reference evidence="2" key="4">
    <citation type="submission" date="2025-08" db="UniProtKB">
        <authorList>
            <consortium name="Ensembl"/>
        </authorList>
    </citation>
    <scope>IDENTIFICATION</scope>
</reference>
<proteinExistence type="predicted"/>
<sequence>SSALHAISQQGESQAVELKEKHHILNSTQATLSEIAKRYETVASNIKLKEHQIRGITSETEQMQRHNKRQEAQIQALWMENLKLRHCIEEQLENSHFLLAGYNTYRNKMESYKMCVSALESQSPVYKELLEKREEVKRLRKYRDDLEVDLQNPGGETVHQVQKEIENIKTNINCVEEILRGKRKLLEKHKDTHAHIRKDIEIQNRRYEAIVRRLRCQLKQAQCNQKQLHSDISQMEKEVEHLKSQLEGSPPT</sequence>
<feature type="coiled-coil region" evidence="1">
    <location>
        <begin position="129"/>
        <end position="245"/>
    </location>
</feature>
<dbReference type="Proteomes" id="UP000314983">
    <property type="component" value="Chromosome 1"/>
</dbReference>
<reference evidence="2" key="5">
    <citation type="submission" date="2025-09" db="UniProtKB">
        <authorList>
            <consortium name="Ensembl"/>
        </authorList>
    </citation>
    <scope>IDENTIFICATION</scope>
</reference>
<protein>
    <recommendedName>
        <fullName evidence="4">Coiled-coil domain containing 122</fullName>
    </recommendedName>
</protein>
<organism evidence="2 3">
    <name type="scientific">Electrophorus electricus</name>
    <name type="common">Electric eel</name>
    <name type="synonym">Gymnotus electricus</name>
    <dbReference type="NCBI Taxonomy" id="8005"/>
    <lineage>
        <taxon>Eukaryota</taxon>
        <taxon>Metazoa</taxon>
        <taxon>Chordata</taxon>
        <taxon>Craniata</taxon>
        <taxon>Vertebrata</taxon>
        <taxon>Euteleostomi</taxon>
        <taxon>Actinopterygii</taxon>
        <taxon>Neopterygii</taxon>
        <taxon>Teleostei</taxon>
        <taxon>Ostariophysi</taxon>
        <taxon>Gymnotiformes</taxon>
        <taxon>Gymnotoidei</taxon>
        <taxon>Gymnotidae</taxon>
        <taxon>Electrophorus</taxon>
    </lineage>
</organism>
<reference evidence="3" key="2">
    <citation type="journal article" date="2017" name="Sci. Adv.">
        <title>A tail of two voltages: Proteomic comparison of the three electric organs of the electric eel.</title>
        <authorList>
            <person name="Traeger L.L."/>
            <person name="Sabat G."/>
            <person name="Barrett-Wilt G.A."/>
            <person name="Wells G.B."/>
            <person name="Sussman M.R."/>
        </authorList>
    </citation>
    <scope>NUCLEOTIDE SEQUENCE [LARGE SCALE GENOMIC DNA]</scope>
</reference>
<reference evidence="2" key="3">
    <citation type="submission" date="2020-05" db="EMBL/GenBank/DDBJ databases">
        <title>Electrophorus electricus (electric eel) genome, fEleEle1, primary haplotype.</title>
        <authorList>
            <person name="Myers G."/>
            <person name="Meyer A."/>
            <person name="Fedrigo O."/>
            <person name="Formenti G."/>
            <person name="Rhie A."/>
            <person name="Tracey A."/>
            <person name="Sims Y."/>
            <person name="Jarvis E.D."/>
        </authorList>
    </citation>
    <scope>NUCLEOTIDE SEQUENCE [LARGE SCALE GENOMIC DNA]</scope>
</reference>
<dbReference type="OMA" id="FMTELYE"/>
<dbReference type="STRING" id="8005.ENSEEEP00000047685"/>
<name>A0A4W4HCG6_ELEEL</name>
<evidence type="ECO:0000256" key="1">
    <source>
        <dbReference type="SAM" id="Coils"/>
    </source>
</evidence>
<evidence type="ECO:0000313" key="2">
    <source>
        <dbReference type="Ensembl" id="ENSEEEP00000047685.2"/>
    </source>
</evidence>
<evidence type="ECO:0008006" key="4">
    <source>
        <dbReference type="Google" id="ProtNLM"/>
    </source>
</evidence>